<accession>A0A0D3KBK1</accession>
<dbReference type="PANTHER" id="PTHR11559">
    <property type="entry name" value="CARBOXYLESTERASE"/>
    <property type="match status" value="1"/>
</dbReference>
<dbReference type="STRING" id="2903.R1FCF5"/>
<evidence type="ECO:0000313" key="7">
    <source>
        <dbReference type="Proteomes" id="UP000013827"/>
    </source>
</evidence>
<dbReference type="GO" id="GO:0016787">
    <property type="term" value="F:hydrolase activity"/>
    <property type="evidence" value="ECO:0007669"/>
    <property type="project" value="UniProtKB-KW"/>
</dbReference>
<evidence type="ECO:0000256" key="1">
    <source>
        <dbReference type="ARBA" id="ARBA00005964"/>
    </source>
</evidence>
<comment type="similarity">
    <text evidence="1 3">Belongs to the type-B carboxylesterase/lipase family.</text>
</comment>
<dbReference type="EnsemblProtists" id="EOD33136">
    <property type="protein sequence ID" value="EOD33136"/>
    <property type="gene ID" value="EMIHUDRAFT_449415"/>
</dbReference>
<evidence type="ECO:0000256" key="4">
    <source>
        <dbReference type="SAM" id="Phobius"/>
    </source>
</evidence>
<reference evidence="6" key="2">
    <citation type="submission" date="2024-10" db="UniProtKB">
        <authorList>
            <consortium name="EnsemblProtists"/>
        </authorList>
    </citation>
    <scope>IDENTIFICATION</scope>
</reference>
<dbReference type="EC" id="3.1.1.-" evidence="3"/>
<evidence type="ECO:0000256" key="3">
    <source>
        <dbReference type="RuleBase" id="RU361235"/>
    </source>
</evidence>
<reference evidence="7" key="1">
    <citation type="journal article" date="2013" name="Nature">
        <title>Pan genome of the phytoplankton Emiliania underpins its global distribution.</title>
        <authorList>
            <person name="Read B.A."/>
            <person name="Kegel J."/>
            <person name="Klute M.J."/>
            <person name="Kuo A."/>
            <person name="Lefebvre S.C."/>
            <person name="Maumus F."/>
            <person name="Mayer C."/>
            <person name="Miller J."/>
            <person name="Monier A."/>
            <person name="Salamov A."/>
            <person name="Young J."/>
            <person name="Aguilar M."/>
            <person name="Claverie J.M."/>
            <person name="Frickenhaus S."/>
            <person name="Gonzalez K."/>
            <person name="Herman E.K."/>
            <person name="Lin Y.C."/>
            <person name="Napier J."/>
            <person name="Ogata H."/>
            <person name="Sarno A.F."/>
            <person name="Shmutz J."/>
            <person name="Schroeder D."/>
            <person name="de Vargas C."/>
            <person name="Verret F."/>
            <person name="von Dassow P."/>
            <person name="Valentin K."/>
            <person name="Van de Peer Y."/>
            <person name="Wheeler G."/>
            <person name="Dacks J.B."/>
            <person name="Delwiche C.F."/>
            <person name="Dyhrman S.T."/>
            <person name="Glockner G."/>
            <person name="John U."/>
            <person name="Richards T."/>
            <person name="Worden A.Z."/>
            <person name="Zhang X."/>
            <person name="Grigoriev I.V."/>
            <person name="Allen A.E."/>
            <person name="Bidle K."/>
            <person name="Borodovsky M."/>
            <person name="Bowler C."/>
            <person name="Brownlee C."/>
            <person name="Cock J.M."/>
            <person name="Elias M."/>
            <person name="Gladyshev V.N."/>
            <person name="Groth M."/>
            <person name="Guda C."/>
            <person name="Hadaegh A."/>
            <person name="Iglesias-Rodriguez M.D."/>
            <person name="Jenkins J."/>
            <person name="Jones B.M."/>
            <person name="Lawson T."/>
            <person name="Leese F."/>
            <person name="Lindquist E."/>
            <person name="Lobanov A."/>
            <person name="Lomsadze A."/>
            <person name="Malik S.B."/>
            <person name="Marsh M.E."/>
            <person name="Mackinder L."/>
            <person name="Mock T."/>
            <person name="Mueller-Roeber B."/>
            <person name="Pagarete A."/>
            <person name="Parker M."/>
            <person name="Probert I."/>
            <person name="Quesneville H."/>
            <person name="Raines C."/>
            <person name="Rensing S.A."/>
            <person name="Riano-Pachon D.M."/>
            <person name="Richier S."/>
            <person name="Rokitta S."/>
            <person name="Shiraiwa Y."/>
            <person name="Soanes D.M."/>
            <person name="van der Giezen M."/>
            <person name="Wahlund T.M."/>
            <person name="Williams B."/>
            <person name="Wilson W."/>
            <person name="Wolfe G."/>
            <person name="Wurch L.L."/>
        </authorList>
    </citation>
    <scope>NUCLEOTIDE SEQUENCE</scope>
</reference>
<dbReference type="InterPro" id="IPR002018">
    <property type="entry name" value="CarbesteraseB"/>
</dbReference>
<keyword evidence="4" id="KW-0812">Transmembrane</keyword>
<keyword evidence="4" id="KW-1133">Transmembrane helix</keyword>
<protein>
    <recommendedName>
        <fullName evidence="3">Carboxylic ester hydrolase</fullName>
        <ecNumber evidence="3">3.1.1.-</ecNumber>
    </recommendedName>
</protein>
<dbReference type="HOGENOM" id="CLU_006586_16_4_1"/>
<dbReference type="GeneID" id="17278407"/>
<feature type="transmembrane region" description="Helical" evidence="4">
    <location>
        <begin position="6"/>
        <end position="25"/>
    </location>
</feature>
<dbReference type="OMA" id="FTCNTNY"/>
<feature type="domain" description="Carboxylesterase type B" evidence="5">
    <location>
        <begin position="50"/>
        <end position="535"/>
    </location>
</feature>
<dbReference type="Gene3D" id="3.40.50.1820">
    <property type="entry name" value="alpha/beta hydrolase"/>
    <property type="match status" value="1"/>
</dbReference>
<keyword evidence="2 3" id="KW-0378">Hydrolase</keyword>
<dbReference type="PaxDb" id="2903-EOD33136"/>
<evidence type="ECO:0000256" key="2">
    <source>
        <dbReference type="ARBA" id="ARBA00022801"/>
    </source>
</evidence>
<dbReference type="PROSITE" id="PS00122">
    <property type="entry name" value="CARBOXYLESTERASE_B_1"/>
    <property type="match status" value="1"/>
</dbReference>
<organism evidence="6 7">
    <name type="scientific">Emiliania huxleyi (strain CCMP1516)</name>
    <dbReference type="NCBI Taxonomy" id="280463"/>
    <lineage>
        <taxon>Eukaryota</taxon>
        <taxon>Haptista</taxon>
        <taxon>Haptophyta</taxon>
        <taxon>Prymnesiophyceae</taxon>
        <taxon>Isochrysidales</taxon>
        <taxon>Noelaerhabdaceae</taxon>
        <taxon>Emiliania</taxon>
    </lineage>
</organism>
<dbReference type="KEGG" id="ehx:EMIHUDRAFT_449415"/>
<dbReference type="InterPro" id="IPR019826">
    <property type="entry name" value="Carboxylesterase_B_AS"/>
</dbReference>
<dbReference type="ESTHER" id="emihu-r1fcf5">
    <property type="family name" value="Carb_B_Root"/>
</dbReference>
<dbReference type="RefSeq" id="XP_005785565.1">
    <property type="nucleotide sequence ID" value="XM_005785508.1"/>
</dbReference>
<dbReference type="InterPro" id="IPR029058">
    <property type="entry name" value="AB_hydrolase_fold"/>
</dbReference>
<dbReference type="InterPro" id="IPR050309">
    <property type="entry name" value="Type-B_Carboxylest/Lipase"/>
</dbReference>
<dbReference type="Proteomes" id="UP000013827">
    <property type="component" value="Unassembled WGS sequence"/>
</dbReference>
<name>A0A0D3KBK1_EMIH1</name>
<dbReference type="eggNOG" id="KOG1516">
    <property type="taxonomic scope" value="Eukaryota"/>
</dbReference>
<evidence type="ECO:0000313" key="6">
    <source>
        <dbReference type="EnsemblProtists" id="EOD33136"/>
    </source>
</evidence>
<evidence type="ECO:0000259" key="5">
    <source>
        <dbReference type="Pfam" id="PF00135"/>
    </source>
</evidence>
<keyword evidence="7" id="KW-1185">Reference proteome</keyword>
<keyword evidence="4" id="KW-0472">Membrane</keyword>
<dbReference type="AlphaFoldDB" id="A0A0D3KBK1"/>
<proteinExistence type="inferred from homology"/>
<dbReference type="SUPFAM" id="SSF53474">
    <property type="entry name" value="alpha/beta-Hydrolases"/>
    <property type="match status" value="1"/>
</dbReference>
<dbReference type="Pfam" id="PF00135">
    <property type="entry name" value="COesterase"/>
    <property type="match status" value="1"/>
</dbReference>
<sequence>MPRDLAAAAAVGAMAAAIGLALLTWRRRLRPTRLALRLKDGRSIGGCATGGVARFLGVPFAAPPVGADRWRPPKPLPPAAADEVQSAQSWAPLWRAPQPDLGWNKRGTAFGVRVADSEAGCLQLNVWTPEALIGGGEALRPVLFYIHGGAGKLMSAHDDDYSGHQLAARHGLVYVAAQYRLGALGFMAHPALSAEDDEGGERGSGNYAVLDLVAALRWVQAHGASFGGDPANVTIWGLSTGAQLVATLLVSPLAEELFHRAMIQSCVDLTNVRELRGRHEVWQHKTAEEWGRALAAALGCASDDAAEELRRCRSLPASAIVDKSWDTAATDCYEPAVDRRAGLGAAKPLTSVEALSSGRFHRVPVLLGVTADDGLGKAELEWTMFDDVATVDEYRRLLERKLGAARLAEALRLYPAESDNDVEVALGRLSDDLWYAVGSWAMADLLVDAPAAAPVYVYRVTQTGHTEHGSDTPLWNGSRWGDDGRPAGPAPDAAMAFLANFALSGDPNGAGLPRWEAHTQEAPLYMQLGEAVGMRGRDEAEAARYALLGAWIREELRDGGPERERLSESAAARRN</sequence>